<evidence type="ECO:0000256" key="1">
    <source>
        <dbReference type="SAM" id="Phobius"/>
    </source>
</evidence>
<dbReference type="EMBL" id="CAAJGR010000034">
    <property type="protein sequence ID" value="VHO06503.1"/>
    <property type="molecule type" value="Genomic_DNA"/>
</dbReference>
<dbReference type="InterPro" id="IPR019277">
    <property type="entry name" value="DUF2304"/>
</dbReference>
<reference evidence="2" key="1">
    <citation type="submission" date="2019-04" db="EMBL/GenBank/DDBJ databases">
        <authorList>
            <person name="Brambilla D."/>
        </authorList>
    </citation>
    <scope>NUCLEOTIDE SEQUENCE</scope>
    <source>
        <strain evidence="2">BAL1</strain>
    </source>
</reference>
<dbReference type="AlphaFoldDB" id="A0A486XVZ2"/>
<dbReference type="Pfam" id="PF10066">
    <property type="entry name" value="DUF2304"/>
    <property type="match status" value="1"/>
</dbReference>
<feature type="transmembrane region" description="Helical" evidence="1">
    <location>
        <begin position="12"/>
        <end position="31"/>
    </location>
</feature>
<keyword evidence="1" id="KW-1133">Transmembrane helix</keyword>
<organism evidence="2">
    <name type="scientific">Rheinheimera sp. BAL341</name>
    <dbReference type="NCBI Taxonomy" id="1708203"/>
    <lineage>
        <taxon>Bacteria</taxon>
        <taxon>Pseudomonadati</taxon>
        <taxon>Pseudomonadota</taxon>
        <taxon>Gammaproteobacteria</taxon>
        <taxon>Chromatiales</taxon>
        <taxon>Chromatiaceae</taxon>
        <taxon>Rheinheimera</taxon>
    </lineage>
</organism>
<protein>
    <submittedName>
        <fullName evidence="2">Uncharacterized protein</fullName>
    </submittedName>
</protein>
<feature type="transmembrane region" description="Helical" evidence="1">
    <location>
        <begin position="43"/>
        <end position="61"/>
    </location>
</feature>
<proteinExistence type="predicted"/>
<name>A0A486XVZ2_9GAMM</name>
<sequence>MIRKDKLVSKDASSWIVIAFCIAVLGVFPGLTDWFGKQLSIGYPPVLPLIVAVLFLLLKMVKTDMDKVQQKADIERLLQHQALLYAELEKLKKCKSIKSDSFNGVSE</sequence>
<evidence type="ECO:0000313" key="2">
    <source>
        <dbReference type="EMBL" id="VHO06503.1"/>
    </source>
</evidence>
<gene>
    <name evidence="2" type="ORF">BAL341_3518</name>
</gene>
<keyword evidence="1" id="KW-0812">Transmembrane</keyword>
<accession>A0A486XVZ2</accession>
<keyword evidence="1" id="KW-0472">Membrane</keyword>